<comment type="caution">
    <text evidence="3">The sequence shown here is derived from an EMBL/GenBank/DDBJ whole genome shotgun (WGS) entry which is preliminary data.</text>
</comment>
<accession>A0A3D3RBC6</accession>
<evidence type="ECO:0000256" key="1">
    <source>
        <dbReference type="SAM" id="MobiDB-lite"/>
    </source>
</evidence>
<gene>
    <name evidence="3" type="ORF">DIT97_18415</name>
</gene>
<feature type="region of interest" description="Disordered" evidence="1">
    <location>
        <begin position="333"/>
        <end position="378"/>
    </location>
</feature>
<dbReference type="EMBL" id="DQAY01000112">
    <property type="protein sequence ID" value="HCO24900.1"/>
    <property type="molecule type" value="Genomic_DNA"/>
</dbReference>
<feature type="signal peptide" evidence="2">
    <location>
        <begin position="1"/>
        <end position="33"/>
    </location>
</feature>
<sequence>MTKMSMTKFIQKMTILVIAVTSSVAVPVTSVSAQQPQSNERDGQSPALTKSAADQYLLRDDDRQLTEFQQKNQQVDQEIRIPDEEELITLLTKGSSTRSSRKECLSQIPLDQMTQANRTNAEHVLKDLSMFRVLPKIHLDVNHAAYAFFIAHPDVVVSIWREMKLSEFQMWQTGPYSYEVDAGDGTVGTLDVIHQTPKETIVLCSGVYKSPLLAKPISAKALLHLQTEYFPGQDKKIDSISHQVSMYVSFPSQTVEMAAKILAPVSNAILDRNFKEVSIFMHMMSLAMERQPGWVERIAGQLEGVLPVRRPQLLKVAARVYIDAKQREAAAAAQKGEVPNRFVPPKPIDVISQTGNQVPRPLPRNLKVQPVSRGQSPQ</sequence>
<evidence type="ECO:0000313" key="3">
    <source>
        <dbReference type="EMBL" id="HCO24900.1"/>
    </source>
</evidence>
<proteinExistence type="predicted"/>
<keyword evidence="2" id="KW-0732">Signal</keyword>
<feature type="chain" id="PRO_5017633424" evidence="2">
    <location>
        <begin position="34"/>
        <end position="378"/>
    </location>
</feature>
<dbReference type="AlphaFoldDB" id="A0A3D3RBC6"/>
<organism evidence="3 4">
    <name type="scientific">Gimesia maris</name>
    <dbReference type="NCBI Taxonomy" id="122"/>
    <lineage>
        <taxon>Bacteria</taxon>
        <taxon>Pseudomonadati</taxon>
        <taxon>Planctomycetota</taxon>
        <taxon>Planctomycetia</taxon>
        <taxon>Planctomycetales</taxon>
        <taxon>Planctomycetaceae</taxon>
        <taxon>Gimesia</taxon>
    </lineage>
</organism>
<evidence type="ECO:0000313" key="4">
    <source>
        <dbReference type="Proteomes" id="UP000263642"/>
    </source>
</evidence>
<feature type="region of interest" description="Disordered" evidence="1">
    <location>
        <begin position="30"/>
        <end position="49"/>
    </location>
</feature>
<dbReference type="Proteomes" id="UP000263642">
    <property type="component" value="Unassembled WGS sequence"/>
</dbReference>
<reference evidence="3 4" key="1">
    <citation type="journal article" date="2018" name="Nat. Biotechnol.">
        <title>A standardized bacterial taxonomy based on genome phylogeny substantially revises the tree of life.</title>
        <authorList>
            <person name="Parks D.H."/>
            <person name="Chuvochina M."/>
            <person name="Waite D.W."/>
            <person name="Rinke C."/>
            <person name="Skarshewski A."/>
            <person name="Chaumeil P.A."/>
            <person name="Hugenholtz P."/>
        </authorList>
    </citation>
    <scope>NUCLEOTIDE SEQUENCE [LARGE SCALE GENOMIC DNA]</scope>
    <source>
        <strain evidence="3">UBA9375</strain>
    </source>
</reference>
<name>A0A3D3RBC6_9PLAN</name>
<protein>
    <submittedName>
        <fullName evidence="3">Uncharacterized protein</fullName>
    </submittedName>
</protein>
<evidence type="ECO:0000256" key="2">
    <source>
        <dbReference type="SAM" id="SignalP"/>
    </source>
</evidence>